<dbReference type="InterPro" id="IPR036249">
    <property type="entry name" value="Thioredoxin-like_sf"/>
</dbReference>
<gene>
    <name evidence="2" type="ORF">ACFPOE_16575</name>
</gene>
<dbReference type="SUPFAM" id="SSF52833">
    <property type="entry name" value="Thioredoxin-like"/>
    <property type="match status" value="1"/>
</dbReference>
<dbReference type="CDD" id="cd03024">
    <property type="entry name" value="DsbA_FrnE"/>
    <property type="match status" value="1"/>
</dbReference>
<organism evidence="2 3">
    <name type="scientific">Caenimonas terrae</name>
    <dbReference type="NCBI Taxonomy" id="696074"/>
    <lineage>
        <taxon>Bacteria</taxon>
        <taxon>Pseudomonadati</taxon>
        <taxon>Pseudomonadota</taxon>
        <taxon>Betaproteobacteria</taxon>
        <taxon>Burkholderiales</taxon>
        <taxon>Comamonadaceae</taxon>
        <taxon>Caenimonas</taxon>
    </lineage>
</organism>
<dbReference type="EMBL" id="JBHSMF010000009">
    <property type="protein sequence ID" value="MFC5499164.1"/>
    <property type="molecule type" value="Genomic_DNA"/>
</dbReference>
<proteinExistence type="predicted"/>
<name>A0ABW0NJQ8_9BURK</name>
<keyword evidence="3" id="KW-1185">Reference proteome</keyword>
<dbReference type="InterPro" id="IPR001853">
    <property type="entry name" value="DSBA-like_thioredoxin_dom"/>
</dbReference>
<reference evidence="3" key="1">
    <citation type="journal article" date="2019" name="Int. J. Syst. Evol. Microbiol.">
        <title>The Global Catalogue of Microorganisms (GCM) 10K type strain sequencing project: providing services to taxonomists for standard genome sequencing and annotation.</title>
        <authorList>
            <consortium name="The Broad Institute Genomics Platform"/>
            <consortium name="The Broad Institute Genome Sequencing Center for Infectious Disease"/>
            <person name="Wu L."/>
            <person name="Ma J."/>
        </authorList>
    </citation>
    <scope>NUCLEOTIDE SEQUENCE [LARGE SCALE GENOMIC DNA]</scope>
    <source>
        <strain evidence="3">CCUG 57401</strain>
    </source>
</reference>
<feature type="domain" description="DSBA-like thioredoxin" evidence="1">
    <location>
        <begin position="7"/>
        <end position="210"/>
    </location>
</feature>
<accession>A0ABW0NJQ8</accession>
<dbReference type="PANTHER" id="PTHR13887:SF41">
    <property type="entry name" value="THIOREDOXIN SUPERFAMILY PROTEIN"/>
    <property type="match status" value="1"/>
</dbReference>
<dbReference type="RefSeq" id="WP_376851313.1">
    <property type="nucleotide sequence ID" value="NZ_JBHSMF010000009.1"/>
</dbReference>
<evidence type="ECO:0000313" key="3">
    <source>
        <dbReference type="Proteomes" id="UP001596037"/>
    </source>
</evidence>
<dbReference type="Gene3D" id="3.40.30.10">
    <property type="entry name" value="Glutaredoxin"/>
    <property type="match status" value="1"/>
</dbReference>
<dbReference type="Proteomes" id="UP001596037">
    <property type="component" value="Unassembled WGS sequence"/>
</dbReference>
<evidence type="ECO:0000259" key="1">
    <source>
        <dbReference type="Pfam" id="PF01323"/>
    </source>
</evidence>
<evidence type="ECO:0000313" key="2">
    <source>
        <dbReference type="EMBL" id="MFC5499164.1"/>
    </source>
</evidence>
<comment type="caution">
    <text evidence="2">The sequence shown here is derived from an EMBL/GenBank/DDBJ whole genome shotgun (WGS) entry which is preliminary data.</text>
</comment>
<dbReference type="PANTHER" id="PTHR13887">
    <property type="entry name" value="GLUTATHIONE S-TRANSFERASE KAPPA"/>
    <property type="match status" value="1"/>
</dbReference>
<protein>
    <submittedName>
        <fullName evidence="2">DsbA family oxidoreductase</fullName>
    </submittedName>
</protein>
<dbReference type="Pfam" id="PF01323">
    <property type="entry name" value="DSBA"/>
    <property type="match status" value="1"/>
</dbReference>
<sequence>MASRLKIDFVSDVSCPWCAIGLASLEQALRNLDGDVQAELHFQPFELNPQMPPGGQDVTEHLTQKYGSTPQQQAGSREAIRQRGESVGFTFRPEGRGRIYNTFNAHRLLHWAELQDAGRQHALKKALLRAYFTDGKSMEDKAVLVAAAAEAGLDAGEAGRILEGDDYASEVREREQFYLANGIHAVPAVIINERHLIQGGQPAEVFEQALRQIAQAA</sequence>